<dbReference type="EnsemblPlants" id="OB12G23190.1">
    <property type="protein sequence ID" value="OB12G23190.1"/>
    <property type="gene ID" value="OB12G23190"/>
</dbReference>
<keyword evidence="3" id="KW-1185">Reference proteome</keyword>
<keyword evidence="1" id="KW-1133">Transmembrane helix</keyword>
<evidence type="ECO:0000256" key="1">
    <source>
        <dbReference type="SAM" id="Phobius"/>
    </source>
</evidence>
<reference evidence="2" key="1">
    <citation type="journal article" date="2013" name="Nat. Commun.">
        <title>Whole-genome sequencing of Oryza brachyantha reveals mechanisms underlying Oryza genome evolution.</title>
        <authorList>
            <person name="Chen J."/>
            <person name="Huang Q."/>
            <person name="Gao D."/>
            <person name="Wang J."/>
            <person name="Lang Y."/>
            <person name="Liu T."/>
            <person name="Li B."/>
            <person name="Bai Z."/>
            <person name="Luis Goicoechea J."/>
            <person name="Liang C."/>
            <person name="Chen C."/>
            <person name="Zhang W."/>
            <person name="Sun S."/>
            <person name="Liao Y."/>
            <person name="Zhang X."/>
            <person name="Yang L."/>
            <person name="Song C."/>
            <person name="Wang M."/>
            <person name="Shi J."/>
            <person name="Liu G."/>
            <person name="Liu J."/>
            <person name="Zhou H."/>
            <person name="Zhou W."/>
            <person name="Yu Q."/>
            <person name="An N."/>
            <person name="Chen Y."/>
            <person name="Cai Q."/>
            <person name="Wang B."/>
            <person name="Liu B."/>
            <person name="Min J."/>
            <person name="Huang Y."/>
            <person name="Wu H."/>
            <person name="Li Z."/>
            <person name="Zhang Y."/>
            <person name="Yin Y."/>
            <person name="Song W."/>
            <person name="Jiang J."/>
            <person name="Jackson S.A."/>
            <person name="Wing R.A."/>
            <person name="Wang J."/>
            <person name="Chen M."/>
        </authorList>
    </citation>
    <scope>NUCLEOTIDE SEQUENCE [LARGE SCALE GENOMIC DNA]</scope>
    <source>
        <strain evidence="2">cv. IRGC 101232</strain>
    </source>
</reference>
<dbReference type="HOGENOM" id="CLU_2296036_0_0_1"/>
<proteinExistence type="predicted"/>
<reference evidence="2" key="2">
    <citation type="submission" date="2013-04" db="UniProtKB">
        <authorList>
            <consortium name="EnsemblPlants"/>
        </authorList>
    </citation>
    <scope>IDENTIFICATION</scope>
</reference>
<name>J3NEB1_ORYBR</name>
<dbReference type="AlphaFoldDB" id="J3NEB1"/>
<keyword evidence="1" id="KW-0472">Membrane</keyword>
<dbReference type="Proteomes" id="UP000006038">
    <property type="component" value="Chromosome 12"/>
</dbReference>
<keyword evidence="1" id="KW-0812">Transmembrane</keyword>
<evidence type="ECO:0000313" key="3">
    <source>
        <dbReference type="Proteomes" id="UP000006038"/>
    </source>
</evidence>
<protein>
    <submittedName>
        <fullName evidence="2">Uncharacterized protein</fullName>
    </submittedName>
</protein>
<evidence type="ECO:0000313" key="2">
    <source>
        <dbReference type="EnsemblPlants" id="OB12G23190.1"/>
    </source>
</evidence>
<dbReference type="Gramene" id="OB12G23190.1">
    <property type="protein sequence ID" value="OB12G23190.1"/>
    <property type="gene ID" value="OB12G23190"/>
</dbReference>
<organism evidence="2">
    <name type="scientific">Oryza brachyantha</name>
    <name type="common">malo sina</name>
    <dbReference type="NCBI Taxonomy" id="4533"/>
    <lineage>
        <taxon>Eukaryota</taxon>
        <taxon>Viridiplantae</taxon>
        <taxon>Streptophyta</taxon>
        <taxon>Embryophyta</taxon>
        <taxon>Tracheophyta</taxon>
        <taxon>Spermatophyta</taxon>
        <taxon>Magnoliopsida</taxon>
        <taxon>Liliopsida</taxon>
        <taxon>Poales</taxon>
        <taxon>Poaceae</taxon>
        <taxon>BOP clade</taxon>
        <taxon>Oryzoideae</taxon>
        <taxon>Oryzeae</taxon>
        <taxon>Oryzinae</taxon>
        <taxon>Oryza</taxon>
    </lineage>
</organism>
<feature type="transmembrane region" description="Helical" evidence="1">
    <location>
        <begin position="6"/>
        <end position="30"/>
    </location>
</feature>
<accession>J3NEB1</accession>
<sequence>MFFVSMLWSFGESVIWLFQIKLIAIVFLWICSRTCHLDMLHAFSGHLCWTCLIAVEQMLGLIPPSVSLLVETSRISTCPCPTSFMVVVHMLFRVKARVVVD</sequence>